<dbReference type="Proteomes" id="UP000615696">
    <property type="component" value="Segment"/>
</dbReference>
<accession>A0A7S5R9D0</accession>
<evidence type="ECO:0000313" key="2">
    <source>
        <dbReference type="Proteomes" id="UP000615696"/>
    </source>
</evidence>
<dbReference type="EMBL" id="MN988532">
    <property type="protein sequence ID" value="QIG73526.1"/>
    <property type="molecule type" value="Genomic_DNA"/>
</dbReference>
<protein>
    <submittedName>
        <fullName evidence="1">Uncharacterized protein</fullName>
    </submittedName>
</protein>
<sequence>MASEVTILKSIIAQMVDAQIGSIAGDHPNVVQMNLRQIKVDFRLSDKAAQKVMEVTKQVYKENLMELI</sequence>
<proteinExistence type="predicted"/>
<keyword evidence="2" id="KW-1185">Reference proteome</keyword>
<reference evidence="1 2" key="1">
    <citation type="submission" date="2020-01" db="EMBL/GenBank/DDBJ databases">
        <title>Patterns of diversity and host range of bacteriophage communities associated with bean-nodulatin bacteria.</title>
        <authorList>
            <person name="Vann Cauwenberghe J."/>
            <person name="Santamaria R.I."/>
            <person name="Bustos P."/>
            <person name="Juarez S."/>
            <person name="Gonzalez V."/>
        </authorList>
    </citation>
    <scope>NUCLEOTIDE SEQUENCE [LARGE SCALE GENOMIC DNA]</scope>
    <source>
        <strain evidence="2">RHph</strain>
    </source>
</reference>
<name>A0A7S5R9D0_9CAUD</name>
<organism evidence="1 2">
    <name type="scientific">Rhizobium phage RHph_I1_9</name>
    <dbReference type="NCBI Taxonomy" id="2509729"/>
    <lineage>
        <taxon>Viruses</taxon>
        <taxon>Duplodnaviria</taxon>
        <taxon>Heunggongvirae</taxon>
        <taxon>Uroviricota</taxon>
        <taxon>Caudoviricetes</taxon>
        <taxon>Pootjesviridae</taxon>
        <taxon>Staniewskivirinae</taxon>
        <taxon>Trinifflemingvirus</taxon>
        <taxon>Trinifflemingvirus I19</taxon>
    </lineage>
</organism>
<evidence type="ECO:0000313" key="1">
    <source>
        <dbReference type="EMBL" id="QIG73526.1"/>
    </source>
</evidence>
<gene>
    <name evidence="1" type="ORF">EVC04_089</name>
</gene>